<protein>
    <recommendedName>
        <fullName evidence="6">BZIP domain-containing protein</fullName>
    </recommendedName>
</protein>
<dbReference type="STRING" id="79200.A0A165YIU6"/>
<dbReference type="Pfam" id="PF00170">
    <property type="entry name" value="bZIP_1"/>
    <property type="match status" value="1"/>
</dbReference>
<dbReference type="Gene3D" id="1.20.5.170">
    <property type="match status" value="1"/>
</dbReference>
<reference evidence="7" key="1">
    <citation type="journal article" date="2016" name="Nat. Genet.">
        <title>A high-quality carrot genome assembly provides new insights into carotenoid accumulation and asterid genome evolution.</title>
        <authorList>
            <person name="Iorizzo M."/>
            <person name="Ellison S."/>
            <person name="Senalik D."/>
            <person name="Zeng P."/>
            <person name="Satapoomin P."/>
            <person name="Huang J."/>
            <person name="Bowman M."/>
            <person name="Iovene M."/>
            <person name="Sanseverino W."/>
            <person name="Cavagnaro P."/>
            <person name="Yildiz M."/>
            <person name="Macko-Podgorni A."/>
            <person name="Moranska E."/>
            <person name="Grzebelus E."/>
            <person name="Grzebelus D."/>
            <person name="Ashrafi H."/>
            <person name="Zheng Z."/>
            <person name="Cheng S."/>
            <person name="Spooner D."/>
            <person name="Van Deynze A."/>
            <person name="Simon P."/>
        </authorList>
    </citation>
    <scope>NUCLEOTIDE SEQUENCE [LARGE SCALE GENOMIC DNA]</scope>
    <source>
        <tissue evidence="7">Leaf</tissue>
    </source>
</reference>
<dbReference type="PANTHER" id="PTHR22952:SF385">
    <property type="entry name" value="ABSCISIC ACID-INSENSITIVE 5-LIKE PROTEIN 2"/>
    <property type="match status" value="1"/>
</dbReference>
<evidence type="ECO:0000313" key="7">
    <source>
        <dbReference type="EMBL" id="KZM99118.1"/>
    </source>
</evidence>
<evidence type="ECO:0000259" key="6">
    <source>
        <dbReference type="PROSITE" id="PS50217"/>
    </source>
</evidence>
<dbReference type="OMA" id="PYLVADM"/>
<dbReference type="SMART" id="SM00338">
    <property type="entry name" value="BRLZ"/>
    <property type="match status" value="1"/>
</dbReference>
<dbReference type="AlphaFoldDB" id="A0A165YIU6"/>
<evidence type="ECO:0000256" key="2">
    <source>
        <dbReference type="ARBA" id="ARBA00023125"/>
    </source>
</evidence>
<dbReference type="InterPro" id="IPR004827">
    <property type="entry name" value="bZIP"/>
</dbReference>
<name>A0A165YIU6_DAUCS</name>
<dbReference type="PROSITE" id="PS50217">
    <property type="entry name" value="BZIP"/>
    <property type="match status" value="1"/>
</dbReference>
<evidence type="ECO:0000256" key="3">
    <source>
        <dbReference type="ARBA" id="ARBA00023242"/>
    </source>
</evidence>
<gene>
    <name evidence="7" type="ORF">DCAR_013520</name>
</gene>
<dbReference type="EMBL" id="LNRQ01000004">
    <property type="protein sequence ID" value="KZM99118.1"/>
    <property type="molecule type" value="Genomic_DNA"/>
</dbReference>
<dbReference type="FunFam" id="1.20.5.170:FF:000036">
    <property type="entry name" value="ABSCISIC ACID-INSENSITIVE 5-like protein 2"/>
    <property type="match status" value="1"/>
</dbReference>
<proteinExistence type="predicted"/>
<feature type="compositionally biased region" description="Gly residues" evidence="5">
    <location>
        <begin position="8"/>
        <end position="18"/>
    </location>
</feature>
<dbReference type="GO" id="GO:0005634">
    <property type="term" value="C:nucleus"/>
    <property type="evidence" value="ECO:0007669"/>
    <property type="project" value="UniProtKB-SubCell"/>
</dbReference>
<keyword evidence="3" id="KW-0539">Nucleus</keyword>
<dbReference type="SUPFAM" id="SSF57959">
    <property type="entry name" value="Leucine zipper domain"/>
    <property type="match status" value="1"/>
</dbReference>
<organism evidence="7">
    <name type="scientific">Daucus carota subsp. sativus</name>
    <name type="common">Carrot</name>
    <dbReference type="NCBI Taxonomy" id="79200"/>
    <lineage>
        <taxon>Eukaryota</taxon>
        <taxon>Viridiplantae</taxon>
        <taxon>Streptophyta</taxon>
        <taxon>Embryophyta</taxon>
        <taxon>Tracheophyta</taxon>
        <taxon>Spermatophyta</taxon>
        <taxon>Magnoliopsida</taxon>
        <taxon>eudicotyledons</taxon>
        <taxon>Gunneridae</taxon>
        <taxon>Pentapetalae</taxon>
        <taxon>asterids</taxon>
        <taxon>campanulids</taxon>
        <taxon>Apiales</taxon>
        <taxon>Apiaceae</taxon>
        <taxon>Apioideae</taxon>
        <taxon>Scandiceae</taxon>
        <taxon>Daucinae</taxon>
        <taxon>Daucus</taxon>
        <taxon>Daucus sect. Daucus</taxon>
    </lineage>
</organism>
<dbReference type="GO" id="GO:0003677">
    <property type="term" value="F:DNA binding"/>
    <property type="evidence" value="ECO:0007669"/>
    <property type="project" value="UniProtKB-KW"/>
</dbReference>
<dbReference type="CDD" id="cd14707">
    <property type="entry name" value="bZIP_plant_BZIP46"/>
    <property type="match status" value="1"/>
</dbReference>
<dbReference type="PROSITE" id="PS00036">
    <property type="entry name" value="BZIP_BASIC"/>
    <property type="match status" value="1"/>
</dbReference>
<sequence length="349" mass="38381">MATQTMGSQGGYGSGSGGNASRRAEEPRTDLLGRQSSMYNLTLDEVQDQLGDLGKPLSSMNLDELLKSVWSAEANQGLGGVDFGDAQPGNVASSSSLLRQSSVSLAKGLSKKTVDEVWQDIQEGQKKSRLDRKMRERKSTLGEMTLEDFLVKAGIVAEGEKNPGAVPVVDAIEIPQQSAPQQAQWMPYQTPPVHQLAPPQQQQNMFSVFMPGPPLPQTLPVTANPMMDGYADAMSPSALMDNVSDTQAPGRKRNASGVVVEKTVERRQKRMIKNRESAARSRARKQAYTQELELKVSRLEEENERLRNRQASCINCCIYFCECMYVIAYILSIRGRVIGTIQNHDLVMG</sequence>
<accession>A0A165YIU6</accession>
<keyword evidence="4" id="KW-0175">Coiled coil</keyword>
<dbReference type="PANTHER" id="PTHR22952">
    <property type="entry name" value="CAMP-RESPONSE ELEMENT BINDING PROTEIN-RELATED"/>
    <property type="match status" value="1"/>
</dbReference>
<dbReference type="InterPro" id="IPR043452">
    <property type="entry name" value="BZIP46-like"/>
</dbReference>
<comment type="subcellular location">
    <subcellularLocation>
        <location evidence="1">Nucleus</location>
    </subcellularLocation>
</comment>
<feature type="region of interest" description="Disordered" evidence="5">
    <location>
        <begin position="1"/>
        <end position="35"/>
    </location>
</feature>
<feature type="compositionally biased region" description="Basic and acidic residues" evidence="5">
    <location>
        <begin position="22"/>
        <end position="31"/>
    </location>
</feature>
<dbReference type="InterPro" id="IPR046347">
    <property type="entry name" value="bZIP_sf"/>
</dbReference>
<evidence type="ECO:0000256" key="5">
    <source>
        <dbReference type="SAM" id="MobiDB-lite"/>
    </source>
</evidence>
<evidence type="ECO:0000256" key="1">
    <source>
        <dbReference type="ARBA" id="ARBA00004123"/>
    </source>
</evidence>
<evidence type="ECO:0000256" key="4">
    <source>
        <dbReference type="SAM" id="Coils"/>
    </source>
</evidence>
<feature type="domain" description="BZIP" evidence="6">
    <location>
        <begin position="264"/>
        <end position="309"/>
    </location>
</feature>
<comment type="caution">
    <text evidence="7">The sequence shown here is derived from an EMBL/GenBank/DDBJ whole genome shotgun (WGS) entry which is preliminary data.</text>
</comment>
<keyword evidence="2" id="KW-0238">DNA-binding</keyword>
<dbReference type="GO" id="GO:0045893">
    <property type="term" value="P:positive regulation of DNA-templated transcription"/>
    <property type="evidence" value="ECO:0007669"/>
    <property type="project" value="InterPro"/>
</dbReference>
<dbReference type="GO" id="GO:0003700">
    <property type="term" value="F:DNA-binding transcription factor activity"/>
    <property type="evidence" value="ECO:0007669"/>
    <property type="project" value="InterPro"/>
</dbReference>
<feature type="coiled-coil region" evidence="4">
    <location>
        <begin position="282"/>
        <end position="309"/>
    </location>
</feature>
<dbReference type="Gramene" id="KZM99118">
    <property type="protein sequence ID" value="KZM99118"/>
    <property type="gene ID" value="DCAR_013520"/>
</dbReference>